<reference evidence="2 3" key="1">
    <citation type="journal article" date="2016" name="C (Basel)">
        <title>Selective Growth of and Electricity Production by Marine Exoelectrogenic Bacteria in Self-Aggregated Hydrogel of Microbially Reduced Graphene Oxide.</title>
        <authorList>
            <person name="Yoshida N."/>
            <person name="Goto Y."/>
            <person name="Miyata Y."/>
        </authorList>
    </citation>
    <scope>NUCLEOTIDE SEQUENCE [LARGE SCALE GENOMIC DNA]</scope>
    <source>
        <strain evidence="2 3">NIT-T3</strain>
    </source>
</reference>
<gene>
    <name evidence="2" type="ORF">DESUT3_31110</name>
</gene>
<dbReference type="PANTHER" id="PTHR43433:SF10">
    <property type="entry name" value="AB HYDROLASE-1 DOMAIN-CONTAINING PROTEIN"/>
    <property type="match status" value="1"/>
</dbReference>
<dbReference type="InterPro" id="IPR050471">
    <property type="entry name" value="AB_hydrolase"/>
</dbReference>
<dbReference type="PANTHER" id="PTHR43433">
    <property type="entry name" value="HYDROLASE, ALPHA/BETA FOLD FAMILY PROTEIN"/>
    <property type="match status" value="1"/>
</dbReference>
<dbReference type="SUPFAM" id="SSF53474">
    <property type="entry name" value="alpha/beta-Hydrolases"/>
    <property type="match status" value="1"/>
</dbReference>
<dbReference type="InterPro" id="IPR029058">
    <property type="entry name" value="AB_hydrolase_fold"/>
</dbReference>
<dbReference type="GO" id="GO:0016787">
    <property type="term" value="F:hydrolase activity"/>
    <property type="evidence" value="ECO:0007669"/>
    <property type="project" value="UniProtKB-KW"/>
</dbReference>
<keyword evidence="3" id="KW-1185">Reference proteome</keyword>
<organism evidence="2 3">
    <name type="scientific">Desulfuromonas versatilis</name>
    <dbReference type="NCBI Taxonomy" id="2802975"/>
    <lineage>
        <taxon>Bacteria</taxon>
        <taxon>Pseudomonadati</taxon>
        <taxon>Thermodesulfobacteriota</taxon>
        <taxon>Desulfuromonadia</taxon>
        <taxon>Desulfuromonadales</taxon>
        <taxon>Desulfuromonadaceae</taxon>
        <taxon>Desulfuromonas</taxon>
    </lineage>
</organism>
<dbReference type="Gene3D" id="3.40.50.1820">
    <property type="entry name" value="alpha/beta hydrolase"/>
    <property type="match status" value="1"/>
</dbReference>
<sequence>MPHSQARQIALDEGRLLGWSEFGDPAGRPLLYCHGLPGSRLEAGLTDAAARRLGIRVIAADRPGYGLSDDWPGRTLGDWPADLLQLADALGLGRFALLGVSGGVPYAAAFAALFPERLSAVGLVAGVAPPLAVEGFAAMRLPARLAFLLARRSPALLRLLYGRLAGGSARRFPGTALALLTVAAPAADRRALRRPEVGGILHASIAEAFRHGPAGALRDLELLARPWAVPLAGIRLPVQLWHGEADATVPVAMGRWLAREIPGCRARFLPDEGHFSLPVNHMDEILGRLVAAA</sequence>
<feature type="domain" description="AB hydrolase-1" evidence="1">
    <location>
        <begin position="29"/>
        <end position="277"/>
    </location>
</feature>
<reference evidence="2 3" key="2">
    <citation type="journal article" date="2021" name="Int. J. Syst. Evol. Microbiol.">
        <title>Isolation and Polyphasic Characterization of Desulfuromonas versatilis sp. Nov., an Electrogenic Bacteria Capable of Versatile Metabolism Isolated from a Graphene Oxide-Reducing Enrichment Culture.</title>
        <authorList>
            <person name="Xie L."/>
            <person name="Yoshida N."/>
            <person name="Ishii S."/>
            <person name="Meng L."/>
        </authorList>
    </citation>
    <scope>NUCLEOTIDE SEQUENCE [LARGE SCALE GENOMIC DNA]</scope>
    <source>
        <strain evidence="2 3">NIT-T3</strain>
    </source>
</reference>
<name>A0ABN6E129_9BACT</name>
<evidence type="ECO:0000313" key="3">
    <source>
        <dbReference type="Proteomes" id="UP001319827"/>
    </source>
</evidence>
<dbReference type="Proteomes" id="UP001319827">
    <property type="component" value="Chromosome"/>
</dbReference>
<dbReference type="Pfam" id="PF00561">
    <property type="entry name" value="Abhydrolase_1"/>
    <property type="match status" value="1"/>
</dbReference>
<accession>A0ABN6E129</accession>
<evidence type="ECO:0000259" key="1">
    <source>
        <dbReference type="Pfam" id="PF00561"/>
    </source>
</evidence>
<dbReference type="RefSeq" id="WP_221249425.1">
    <property type="nucleotide sequence ID" value="NZ_AP024355.1"/>
</dbReference>
<evidence type="ECO:0000313" key="2">
    <source>
        <dbReference type="EMBL" id="BCR06042.1"/>
    </source>
</evidence>
<proteinExistence type="predicted"/>
<dbReference type="EMBL" id="AP024355">
    <property type="protein sequence ID" value="BCR06042.1"/>
    <property type="molecule type" value="Genomic_DNA"/>
</dbReference>
<dbReference type="InterPro" id="IPR000073">
    <property type="entry name" value="AB_hydrolase_1"/>
</dbReference>
<dbReference type="PRINTS" id="PR00111">
    <property type="entry name" value="ABHYDROLASE"/>
</dbReference>
<protein>
    <submittedName>
        <fullName evidence="2">Alpha/beta hydrolase</fullName>
    </submittedName>
</protein>
<keyword evidence="2" id="KW-0378">Hydrolase</keyword>